<dbReference type="Proteomes" id="UP000828390">
    <property type="component" value="Unassembled WGS sequence"/>
</dbReference>
<evidence type="ECO:0000256" key="5">
    <source>
        <dbReference type="ARBA" id="ARBA00023180"/>
    </source>
</evidence>
<keyword evidence="1 6" id="KW-0245">EGF-like domain</keyword>
<evidence type="ECO:0000256" key="6">
    <source>
        <dbReference type="PROSITE-ProRule" id="PRU00076"/>
    </source>
</evidence>
<dbReference type="Gene3D" id="2.10.25.10">
    <property type="entry name" value="Laminin"/>
    <property type="match status" value="1"/>
</dbReference>
<dbReference type="Pfam" id="PF00008">
    <property type="entry name" value="EGF"/>
    <property type="match status" value="1"/>
</dbReference>
<sequence>MSVKTKLDLLFVLYISGITNASICTNNQAIFFQWSAWSECTGSEHSRLCYADQSYETAICGSPTTTVTMTTARTTTLMTRSSFTTVPHFGKPEAAICTENQAIFFQWEAWGPCAGGTRSRHCYADDKYEHETCGGAITSVVTTASHVTYTNTDLSEIHSTSSPTDTRNCADLPCENGGHCTQLPVGHHCACPGDYTGDNCEKYLFPRFDNTCRTNSSCYAVFSEAIMWRDAQNSARRGLGTWPS</sequence>
<evidence type="ECO:0000256" key="3">
    <source>
        <dbReference type="ARBA" id="ARBA00022737"/>
    </source>
</evidence>
<keyword evidence="2 7" id="KW-0732">Signal</keyword>
<reference evidence="9" key="1">
    <citation type="journal article" date="2019" name="bioRxiv">
        <title>The Genome of the Zebra Mussel, Dreissena polymorpha: A Resource for Invasive Species Research.</title>
        <authorList>
            <person name="McCartney M.A."/>
            <person name="Auch B."/>
            <person name="Kono T."/>
            <person name="Mallez S."/>
            <person name="Zhang Y."/>
            <person name="Obille A."/>
            <person name="Becker A."/>
            <person name="Abrahante J.E."/>
            <person name="Garbe J."/>
            <person name="Badalamenti J.P."/>
            <person name="Herman A."/>
            <person name="Mangelson H."/>
            <person name="Liachko I."/>
            <person name="Sullivan S."/>
            <person name="Sone E.D."/>
            <person name="Koren S."/>
            <person name="Silverstein K.A.T."/>
            <person name="Beckman K.B."/>
            <person name="Gohl D.M."/>
        </authorList>
    </citation>
    <scope>NUCLEOTIDE SEQUENCE</scope>
    <source>
        <strain evidence="9">Duluth1</strain>
        <tissue evidence="9">Whole animal</tissue>
    </source>
</reference>
<evidence type="ECO:0000313" key="9">
    <source>
        <dbReference type="EMBL" id="KAH3891583.1"/>
    </source>
</evidence>
<dbReference type="InterPro" id="IPR000742">
    <property type="entry name" value="EGF"/>
</dbReference>
<keyword evidence="3" id="KW-0677">Repeat</keyword>
<gene>
    <name evidence="9" type="ORF">DPMN_015687</name>
</gene>
<evidence type="ECO:0000256" key="2">
    <source>
        <dbReference type="ARBA" id="ARBA00022729"/>
    </source>
</evidence>
<feature type="disulfide bond" evidence="6">
    <location>
        <begin position="191"/>
        <end position="200"/>
    </location>
</feature>
<dbReference type="CDD" id="cd00054">
    <property type="entry name" value="EGF_CA"/>
    <property type="match status" value="1"/>
</dbReference>
<keyword evidence="5" id="KW-0325">Glycoprotein</keyword>
<name>A0A9D4S5T2_DREPO</name>
<dbReference type="FunFam" id="2.10.25.10:FF:000012">
    <property type="entry name" value="Delta-like protein"/>
    <property type="match status" value="1"/>
</dbReference>
<feature type="domain" description="EGF-like" evidence="8">
    <location>
        <begin position="165"/>
        <end position="201"/>
    </location>
</feature>
<dbReference type="PROSITE" id="PS50026">
    <property type="entry name" value="EGF_3"/>
    <property type="match status" value="1"/>
</dbReference>
<organism evidence="9 10">
    <name type="scientific">Dreissena polymorpha</name>
    <name type="common">Zebra mussel</name>
    <name type="synonym">Mytilus polymorpha</name>
    <dbReference type="NCBI Taxonomy" id="45954"/>
    <lineage>
        <taxon>Eukaryota</taxon>
        <taxon>Metazoa</taxon>
        <taxon>Spiralia</taxon>
        <taxon>Lophotrochozoa</taxon>
        <taxon>Mollusca</taxon>
        <taxon>Bivalvia</taxon>
        <taxon>Autobranchia</taxon>
        <taxon>Heteroconchia</taxon>
        <taxon>Euheterodonta</taxon>
        <taxon>Imparidentia</taxon>
        <taxon>Neoheterodontei</taxon>
        <taxon>Myida</taxon>
        <taxon>Dreissenoidea</taxon>
        <taxon>Dreissenidae</taxon>
        <taxon>Dreissena</taxon>
    </lineage>
</organism>
<dbReference type="SUPFAM" id="SSF57196">
    <property type="entry name" value="EGF/Laminin"/>
    <property type="match status" value="1"/>
</dbReference>
<dbReference type="GO" id="GO:0005509">
    <property type="term" value="F:calcium ion binding"/>
    <property type="evidence" value="ECO:0007669"/>
    <property type="project" value="InterPro"/>
</dbReference>
<keyword evidence="4 6" id="KW-1015">Disulfide bond</keyword>
<reference evidence="9" key="2">
    <citation type="submission" date="2020-11" db="EMBL/GenBank/DDBJ databases">
        <authorList>
            <person name="McCartney M.A."/>
            <person name="Auch B."/>
            <person name="Kono T."/>
            <person name="Mallez S."/>
            <person name="Becker A."/>
            <person name="Gohl D.M."/>
            <person name="Silverstein K.A.T."/>
            <person name="Koren S."/>
            <person name="Bechman K.B."/>
            <person name="Herman A."/>
            <person name="Abrahante J.E."/>
            <person name="Garbe J."/>
        </authorList>
    </citation>
    <scope>NUCLEOTIDE SEQUENCE</scope>
    <source>
        <strain evidence="9">Duluth1</strain>
        <tissue evidence="9">Whole animal</tissue>
    </source>
</reference>
<comment type="caution">
    <text evidence="6">Lacks conserved residue(s) required for the propagation of feature annotation.</text>
</comment>
<evidence type="ECO:0000256" key="7">
    <source>
        <dbReference type="SAM" id="SignalP"/>
    </source>
</evidence>
<dbReference type="EMBL" id="JAIWYP010000001">
    <property type="protein sequence ID" value="KAH3891583.1"/>
    <property type="molecule type" value="Genomic_DNA"/>
</dbReference>
<accession>A0A9D4S5T2</accession>
<dbReference type="InterPro" id="IPR001881">
    <property type="entry name" value="EGF-like_Ca-bd_dom"/>
</dbReference>
<protein>
    <recommendedName>
        <fullName evidence="8">EGF-like domain-containing protein</fullName>
    </recommendedName>
</protein>
<feature type="chain" id="PRO_5038867785" description="EGF-like domain-containing protein" evidence="7">
    <location>
        <begin position="22"/>
        <end position="244"/>
    </location>
</feature>
<dbReference type="SMART" id="SM00181">
    <property type="entry name" value="EGF"/>
    <property type="match status" value="1"/>
</dbReference>
<feature type="signal peptide" evidence="7">
    <location>
        <begin position="1"/>
        <end position="21"/>
    </location>
</feature>
<evidence type="ECO:0000313" key="10">
    <source>
        <dbReference type="Proteomes" id="UP000828390"/>
    </source>
</evidence>
<dbReference type="AlphaFoldDB" id="A0A9D4S5T2"/>
<evidence type="ECO:0000259" key="8">
    <source>
        <dbReference type="PROSITE" id="PS50026"/>
    </source>
</evidence>
<evidence type="ECO:0000256" key="1">
    <source>
        <dbReference type="ARBA" id="ARBA00022536"/>
    </source>
</evidence>
<dbReference type="PROSITE" id="PS00022">
    <property type="entry name" value="EGF_1"/>
    <property type="match status" value="1"/>
</dbReference>
<evidence type="ECO:0000256" key="4">
    <source>
        <dbReference type="ARBA" id="ARBA00023157"/>
    </source>
</evidence>
<dbReference type="SMART" id="SM00179">
    <property type="entry name" value="EGF_CA"/>
    <property type="match status" value="1"/>
</dbReference>
<keyword evidence="10" id="KW-1185">Reference proteome</keyword>
<proteinExistence type="predicted"/>
<comment type="caution">
    <text evidence="9">The sequence shown here is derived from an EMBL/GenBank/DDBJ whole genome shotgun (WGS) entry which is preliminary data.</text>
</comment>